<comment type="similarity">
    <text evidence="6">Belongs to the PINc/VapC protein family.</text>
</comment>
<dbReference type="AlphaFoldDB" id="A0A849A8I8"/>
<dbReference type="GO" id="GO:0045926">
    <property type="term" value="P:negative regulation of growth"/>
    <property type="evidence" value="ECO:0007669"/>
    <property type="project" value="UniProtKB-ARBA"/>
</dbReference>
<dbReference type="GO" id="GO:0090729">
    <property type="term" value="F:toxin activity"/>
    <property type="evidence" value="ECO:0007669"/>
    <property type="project" value="UniProtKB-KW"/>
</dbReference>
<reference evidence="8 9" key="1">
    <citation type="submission" date="2020-05" db="EMBL/GenBank/DDBJ databases">
        <title>Nakamurella sp. DB0629 isolated from air conditioner.</title>
        <authorList>
            <person name="Kim D.H."/>
            <person name="Kim D.-U."/>
        </authorList>
    </citation>
    <scope>NUCLEOTIDE SEQUENCE [LARGE SCALE GENOMIC DNA]</scope>
    <source>
        <strain evidence="8 9">DB0629</strain>
    </source>
</reference>
<comment type="caution">
    <text evidence="8">The sequence shown here is derived from an EMBL/GenBank/DDBJ whole genome shotgun (WGS) entry which is preliminary data.</text>
</comment>
<organism evidence="8 9">
    <name type="scientific">Nakamurella aerolata</name>
    <dbReference type="NCBI Taxonomy" id="1656892"/>
    <lineage>
        <taxon>Bacteria</taxon>
        <taxon>Bacillati</taxon>
        <taxon>Actinomycetota</taxon>
        <taxon>Actinomycetes</taxon>
        <taxon>Nakamurellales</taxon>
        <taxon>Nakamurellaceae</taxon>
        <taxon>Nakamurella</taxon>
    </lineage>
</organism>
<proteinExistence type="inferred from homology"/>
<evidence type="ECO:0000256" key="1">
    <source>
        <dbReference type="ARBA" id="ARBA00022649"/>
    </source>
</evidence>
<dbReference type="GO" id="GO:0004540">
    <property type="term" value="F:RNA nuclease activity"/>
    <property type="evidence" value="ECO:0007669"/>
    <property type="project" value="InterPro"/>
</dbReference>
<dbReference type="InterPro" id="IPR022907">
    <property type="entry name" value="VapC_family"/>
</dbReference>
<keyword evidence="6" id="KW-0800">Toxin</keyword>
<dbReference type="GO" id="GO:0000287">
    <property type="term" value="F:magnesium ion binding"/>
    <property type="evidence" value="ECO:0007669"/>
    <property type="project" value="UniProtKB-UniRule"/>
</dbReference>
<keyword evidence="4 6" id="KW-0378">Hydrolase</keyword>
<dbReference type="Proteomes" id="UP000562984">
    <property type="component" value="Unassembled WGS sequence"/>
</dbReference>
<dbReference type="NCBIfam" id="TIGR00028">
    <property type="entry name" value="Mtu_PIN_fam"/>
    <property type="match status" value="1"/>
</dbReference>
<keyword evidence="1 6" id="KW-1277">Toxin-antitoxin system</keyword>
<feature type="binding site" evidence="6">
    <location>
        <position position="7"/>
    </location>
    <ligand>
        <name>Mg(2+)</name>
        <dbReference type="ChEBI" id="CHEBI:18420"/>
    </ligand>
</feature>
<dbReference type="InterPro" id="IPR002716">
    <property type="entry name" value="PIN_dom"/>
</dbReference>
<dbReference type="InterPro" id="IPR029060">
    <property type="entry name" value="PIN-like_dom_sf"/>
</dbReference>
<evidence type="ECO:0000259" key="7">
    <source>
        <dbReference type="Pfam" id="PF01850"/>
    </source>
</evidence>
<gene>
    <name evidence="6" type="primary">vapC</name>
    <name evidence="8" type="ORF">HKD39_16500</name>
</gene>
<dbReference type="Gene3D" id="3.40.50.1010">
    <property type="entry name" value="5'-nuclease"/>
    <property type="match status" value="1"/>
</dbReference>
<evidence type="ECO:0000256" key="5">
    <source>
        <dbReference type="ARBA" id="ARBA00022842"/>
    </source>
</evidence>
<dbReference type="SUPFAM" id="SSF88723">
    <property type="entry name" value="PIN domain-like"/>
    <property type="match status" value="1"/>
</dbReference>
<feature type="domain" description="PIN" evidence="7">
    <location>
        <begin position="4"/>
        <end position="120"/>
    </location>
</feature>
<dbReference type="InterPro" id="IPR006226">
    <property type="entry name" value="Mtu_PIN"/>
</dbReference>
<evidence type="ECO:0000256" key="3">
    <source>
        <dbReference type="ARBA" id="ARBA00022723"/>
    </source>
</evidence>
<accession>A0A849A8I8</accession>
<keyword evidence="9" id="KW-1185">Reference proteome</keyword>
<evidence type="ECO:0000313" key="9">
    <source>
        <dbReference type="Proteomes" id="UP000562984"/>
    </source>
</evidence>
<dbReference type="Pfam" id="PF01850">
    <property type="entry name" value="PIN"/>
    <property type="match status" value="1"/>
</dbReference>
<keyword evidence="5 6" id="KW-0460">Magnesium</keyword>
<dbReference type="EMBL" id="JABEND010000011">
    <property type="protein sequence ID" value="NNG37274.1"/>
    <property type="molecule type" value="Genomic_DNA"/>
</dbReference>
<dbReference type="GO" id="GO:0016788">
    <property type="term" value="F:hydrolase activity, acting on ester bonds"/>
    <property type="evidence" value="ECO:0007669"/>
    <property type="project" value="InterPro"/>
</dbReference>
<evidence type="ECO:0000256" key="2">
    <source>
        <dbReference type="ARBA" id="ARBA00022722"/>
    </source>
</evidence>
<evidence type="ECO:0000313" key="8">
    <source>
        <dbReference type="EMBL" id="NNG37274.1"/>
    </source>
</evidence>
<comment type="function">
    <text evidence="6">Toxic component of a toxin-antitoxin (TA) system. An RNase.</text>
</comment>
<dbReference type="RefSeq" id="WP_171200966.1">
    <property type="nucleotide sequence ID" value="NZ_JABEND010000011.1"/>
</dbReference>
<dbReference type="EC" id="3.1.-.-" evidence="6"/>
<comment type="cofactor">
    <cofactor evidence="6">
        <name>Mg(2+)</name>
        <dbReference type="ChEBI" id="CHEBI:18420"/>
    </cofactor>
</comment>
<evidence type="ECO:0000256" key="4">
    <source>
        <dbReference type="ARBA" id="ARBA00022801"/>
    </source>
</evidence>
<sequence length="131" mass="14138">MSRYLLDANVLIALTVAEHEHHRRATAWLATVDGFAVCPVVEGALVRFLARLGERPAVAVEIFRAVGTHPRGQFWPDSLSYADVELARVRGHRQVTDAYLAGLAVANGGRLATLDAALAQTLPDAVVLIDD</sequence>
<protein>
    <recommendedName>
        <fullName evidence="6">Ribonuclease VapC</fullName>
        <shortName evidence="6">RNase VapC</shortName>
        <ecNumber evidence="6">3.1.-.-</ecNumber>
    </recommendedName>
    <alternativeName>
        <fullName evidence="6">Toxin VapC</fullName>
    </alternativeName>
</protein>
<evidence type="ECO:0000256" key="6">
    <source>
        <dbReference type="HAMAP-Rule" id="MF_00265"/>
    </source>
</evidence>
<keyword evidence="3 6" id="KW-0479">Metal-binding</keyword>
<name>A0A849A8I8_9ACTN</name>
<keyword evidence="2 6" id="KW-0540">Nuclease</keyword>
<dbReference type="HAMAP" id="MF_00265">
    <property type="entry name" value="VapC_Nob1"/>
    <property type="match status" value="1"/>
</dbReference>
<feature type="binding site" evidence="6">
    <location>
        <position position="97"/>
    </location>
    <ligand>
        <name>Mg(2+)</name>
        <dbReference type="ChEBI" id="CHEBI:18420"/>
    </ligand>
</feature>